<evidence type="ECO:0000256" key="1">
    <source>
        <dbReference type="SAM" id="MobiDB-lite"/>
    </source>
</evidence>
<dbReference type="AlphaFoldDB" id="A0A4V3IY27"/>
<protein>
    <submittedName>
        <fullName evidence="2">Uncharacterized protein</fullName>
    </submittedName>
</protein>
<feature type="region of interest" description="Disordered" evidence="1">
    <location>
        <begin position="266"/>
        <end position="303"/>
    </location>
</feature>
<accession>A0A4V3IY27</accession>
<proteinExistence type="predicted"/>
<evidence type="ECO:0000313" key="3">
    <source>
        <dbReference type="Proteomes" id="UP000298468"/>
    </source>
</evidence>
<name>A0A4V3IY27_9MICO</name>
<gene>
    <name evidence="2" type="ORF">E3T61_00895</name>
</gene>
<sequence>MVAALAVLARELYGLQPEGFTAARNARAGELKPSDAALAKQVAVLRKPAPAAWVVNLLAREHPDDLTALLDLGERMRTAQEQLDRDALRRLGSERRAAVTALAQAGAARAAGLGHPPTPAVLGDVEQTLLAGTSDPAAAGAVASGLLIKPLRAGGFDPVDLHGAVAVPDAAPWVASPGSAQSLAPPDPVQLADVRRRKEARAKAERREHDADAAAAEVDALERRAHRLELRRASLEAEIAELREQLGTAEAALAAVTDDDSALTEARAQATRAADDASARARDARDAADALEKTDRHAGPPAS</sequence>
<dbReference type="RefSeq" id="WP_134639037.1">
    <property type="nucleotide sequence ID" value="NZ_SOHM01000002.1"/>
</dbReference>
<dbReference type="OrthoDB" id="3541690at2"/>
<feature type="compositionally biased region" description="Basic and acidic residues" evidence="1">
    <location>
        <begin position="273"/>
        <end position="303"/>
    </location>
</feature>
<comment type="caution">
    <text evidence="2">The sequence shown here is derived from an EMBL/GenBank/DDBJ whole genome shotgun (WGS) entry which is preliminary data.</text>
</comment>
<keyword evidence="3" id="KW-1185">Reference proteome</keyword>
<dbReference type="Proteomes" id="UP000298468">
    <property type="component" value="Unassembled WGS sequence"/>
</dbReference>
<organism evidence="2 3">
    <name type="scientific">Cryobacterium lactosi</name>
    <dbReference type="NCBI Taxonomy" id="1259202"/>
    <lineage>
        <taxon>Bacteria</taxon>
        <taxon>Bacillati</taxon>
        <taxon>Actinomycetota</taxon>
        <taxon>Actinomycetes</taxon>
        <taxon>Micrococcales</taxon>
        <taxon>Microbacteriaceae</taxon>
        <taxon>Cryobacterium</taxon>
    </lineage>
</organism>
<dbReference type="EMBL" id="SOHM01000002">
    <property type="protein sequence ID" value="TFD95224.1"/>
    <property type="molecule type" value="Genomic_DNA"/>
</dbReference>
<evidence type="ECO:0000313" key="2">
    <source>
        <dbReference type="EMBL" id="TFD95224.1"/>
    </source>
</evidence>
<reference evidence="2 3" key="1">
    <citation type="submission" date="2019-03" db="EMBL/GenBank/DDBJ databases">
        <title>Genomics of glacier-inhabiting Cryobacterium strains.</title>
        <authorList>
            <person name="Liu Q."/>
            <person name="Xin Y.-H."/>
        </authorList>
    </citation>
    <scope>NUCLEOTIDE SEQUENCE [LARGE SCALE GENOMIC DNA]</scope>
    <source>
        <strain evidence="2 3">Sr59</strain>
    </source>
</reference>